<dbReference type="SUPFAM" id="SSF51905">
    <property type="entry name" value="FAD/NAD(P)-binding domain"/>
    <property type="match status" value="1"/>
</dbReference>
<dbReference type="OrthoDB" id="9795712at2"/>
<feature type="domain" description="FAD-binding" evidence="2">
    <location>
        <begin position="25"/>
        <end position="337"/>
    </location>
</feature>
<accession>A0A418QAD6</accession>
<feature type="region of interest" description="Disordered" evidence="1">
    <location>
        <begin position="1"/>
        <end position="21"/>
    </location>
</feature>
<evidence type="ECO:0000256" key="1">
    <source>
        <dbReference type="SAM" id="MobiDB-lite"/>
    </source>
</evidence>
<evidence type="ECO:0000259" key="2">
    <source>
        <dbReference type="Pfam" id="PF01494"/>
    </source>
</evidence>
<dbReference type="PANTHER" id="PTHR42685:SF22">
    <property type="entry name" value="CONDITIONED MEDIUM FACTOR RECEPTOR 1"/>
    <property type="match status" value="1"/>
</dbReference>
<dbReference type="InterPro" id="IPR036188">
    <property type="entry name" value="FAD/NAD-bd_sf"/>
</dbReference>
<evidence type="ECO:0000313" key="3">
    <source>
        <dbReference type="EMBL" id="RIX36980.1"/>
    </source>
</evidence>
<dbReference type="STRING" id="1451189.CFAL_10395"/>
<keyword evidence="4" id="KW-1185">Reference proteome</keyword>
<dbReference type="PRINTS" id="PR00420">
    <property type="entry name" value="RNGMNOXGNASE"/>
</dbReference>
<dbReference type="PANTHER" id="PTHR42685">
    <property type="entry name" value="GERANYLGERANYL DIPHOSPHATE REDUCTASE"/>
    <property type="match status" value="1"/>
</dbReference>
<dbReference type="Gene3D" id="3.50.50.60">
    <property type="entry name" value="FAD/NAD(P)-binding domain"/>
    <property type="match status" value="1"/>
</dbReference>
<dbReference type="RefSeq" id="WP_119664239.1">
    <property type="nucleotide sequence ID" value="NZ_QXJK01000001.1"/>
</dbReference>
<dbReference type="GO" id="GO:0016628">
    <property type="term" value="F:oxidoreductase activity, acting on the CH-CH group of donors, NAD or NADP as acceptor"/>
    <property type="evidence" value="ECO:0007669"/>
    <property type="project" value="InterPro"/>
</dbReference>
<dbReference type="NCBIfam" id="TIGR02032">
    <property type="entry name" value="GG-red-SF"/>
    <property type="match status" value="1"/>
</dbReference>
<name>A0A418QAD6_9CORY</name>
<dbReference type="EMBL" id="QXJK01000001">
    <property type="protein sequence ID" value="RIX36980.1"/>
    <property type="molecule type" value="Genomic_DNA"/>
</dbReference>
<reference evidence="3 4" key="1">
    <citation type="submission" date="2018-09" db="EMBL/GenBank/DDBJ databases">
        <title>Optimization and identification of Corynebacterium falsenii FN1-14 from fish paste.</title>
        <authorList>
            <person name="Daroonpunt R."/>
            <person name="Tanasupawat S."/>
        </authorList>
    </citation>
    <scope>NUCLEOTIDE SEQUENCE [LARGE SCALE GENOMIC DNA]</scope>
    <source>
        <strain evidence="3 4">FN1-14</strain>
    </source>
</reference>
<dbReference type="Proteomes" id="UP000285278">
    <property type="component" value="Unassembled WGS sequence"/>
</dbReference>
<evidence type="ECO:0000313" key="4">
    <source>
        <dbReference type="Proteomes" id="UP000285278"/>
    </source>
</evidence>
<organism evidence="3 4">
    <name type="scientific">Corynebacterium falsenii</name>
    <dbReference type="NCBI Taxonomy" id="108486"/>
    <lineage>
        <taxon>Bacteria</taxon>
        <taxon>Bacillati</taxon>
        <taxon>Actinomycetota</taxon>
        <taxon>Actinomycetes</taxon>
        <taxon>Mycobacteriales</taxon>
        <taxon>Corynebacteriaceae</taxon>
        <taxon>Corynebacterium</taxon>
    </lineage>
</organism>
<protein>
    <submittedName>
        <fullName evidence="3">Geranylgeranyl reductase family protein</fullName>
    </submittedName>
</protein>
<dbReference type="InterPro" id="IPR002938">
    <property type="entry name" value="FAD-bd"/>
</dbReference>
<proteinExistence type="predicted"/>
<feature type="compositionally biased region" description="Polar residues" evidence="1">
    <location>
        <begin position="1"/>
        <end position="13"/>
    </location>
</feature>
<gene>
    <name evidence="3" type="ORF">D3M95_01710</name>
</gene>
<dbReference type="InterPro" id="IPR050407">
    <property type="entry name" value="Geranylgeranyl_reductase"/>
</dbReference>
<dbReference type="GO" id="GO:0071949">
    <property type="term" value="F:FAD binding"/>
    <property type="evidence" value="ECO:0007669"/>
    <property type="project" value="InterPro"/>
</dbReference>
<dbReference type="AlphaFoldDB" id="A0A418QAD6"/>
<dbReference type="Pfam" id="PF01494">
    <property type="entry name" value="FAD_binding_3"/>
    <property type="match status" value="1"/>
</dbReference>
<dbReference type="InterPro" id="IPR011777">
    <property type="entry name" value="Geranylgeranyl_Rdtase_fam"/>
</dbReference>
<sequence>MDTTQPTPASPSGDQPRRDRSHYSADVVIVGAGPAGSAAAYHAARAGYDTLVVDMTDMLVTPRDKTCGDGLTPRAVGALQAMGAGHILDDAPTIRGLKLHGFGGSATAPWPEPSAFPARGSAVARRSLDTQLLRHAVAAGARFVGGVKIIDATTGPHPDHISGLRGRVASGGEATFEARFVLLAEGVRSGVARKMGVQWLRGMVHGVAARSYITTPRGDEPWIHSHLELRDDDGVAQPGYGWVFPLGGQAANLGCGALATTSRPARVNTKKLLVTYSNQVRGEWQISGEPQKVASALLPMGGAVTRVAGRNWAAIGDTAALVNPLNGEGIDYGLESAQLVVDLLGDAGRNPEGLTHMWPTVLREHYGDAFSLARRLAMILTVPGLLAAIGPVGMRGPLASSVMGTAARLMGNLVTPQDRDVAARLWRGAGRLSRGVDALWAADSRPLFGTAG</sequence>
<comment type="caution">
    <text evidence="3">The sequence shown here is derived from an EMBL/GenBank/DDBJ whole genome shotgun (WGS) entry which is preliminary data.</text>
</comment>